<dbReference type="OrthoDB" id="5976856at2759"/>
<dbReference type="EMBL" id="CACRXK020008086">
    <property type="protein sequence ID" value="CAB4013947.1"/>
    <property type="molecule type" value="Genomic_DNA"/>
</dbReference>
<dbReference type="Proteomes" id="UP001152795">
    <property type="component" value="Unassembled WGS sequence"/>
</dbReference>
<feature type="compositionally biased region" description="Basic and acidic residues" evidence="1">
    <location>
        <begin position="81"/>
        <end position="97"/>
    </location>
</feature>
<gene>
    <name evidence="2" type="ORF">PACLA_8A073089</name>
</gene>
<feature type="compositionally biased region" description="Basic residues" evidence="1">
    <location>
        <begin position="98"/>
        <end position="108"/>
    </location>
</feature>
<feature type="region of interest" description="Disordered" evidence="1">
    <location>
        <begin position="57"/>
        <end position="109"/>
    </location>
</feature>
<sequence length="274" mass="31856">REGETLSLYLVTKHCEFVDVEFEIKMQIVCNETCSAQASGMEEKFKDVQLNQVERKPAQSKVCRKKESRRFSKPQIAQESPRQREQPKEPFKSESTRNKRRNRVNFRQRKLEMEGRAKTAQDLALIQLVNKRRIPYHIRNDVSKALQKLVVEDMIEKAYHQLELKEEKNCLKRLAQLNLKAKPEKCSFLRKEINFYGLIFTANGTRSDPARIDNLVRVSAPKNASEPNTDIEGLSLLKPNNKLSPRFNPERFTIVERKGATAMARNGRRTITQL</sequence>
<dbReference type="AlphaFoldDB" id="A0A6S7I9N5"/>
<dbReference type="InterPro" id="IPR043502">
    <property type="entry name" value="DNA/RNA_pol_sf"/>
</dbReference>
<dbReference type="SUPFAM" id="SSF56672">
    <property type="entry name" value="DNA/RNA polymerases"/>
    <property type="match status" value="1"/>
</dbReference>
<evidence type="ECO:0000256" key="1">
    <source>
        <dbReference type="SAM" id="MobiDB-lite"/>
    </source>
</evidence>
<evidence type="ECO:0000313" key="3">
    <source>
        <dbReference type="Proteomes" id="UP001152795"/>
    </source>
</evidence>
<dbReference type="Gene3D" id="3.30.70.270">
    <property type="match status" value="1"/>
</dbReference>
<organism evidence="2 3">
    <name type="scientific">Paramuricea clavata</name>
    <name type="common">Red gorgonian</name>
    <name type="synonym">Violescent sea-whip</name>
    <dbReference type="NCBI Taxonomy" id="317549"/>
    <lineage>
        <taxon>Eukaryota</taxon>
        <taxon>Metazoa</taxon>
        <taxon>Cnidaria</taxon>
        <taxon>Anthozoa</taxon>
        <taxon>Octocorallia</taxon>
        <taxon>Malacalcyonacea</taxon>
        <taxon>Plexauridae</taxon>
        <taxon>Paramuricea</taxon>
    </lineage>
</organism>
<feature type="non-terminal residue" evidence="2">
    <location>
        <position position="1"/>
    </location>
</feature>
<comment type="caution">
    <text evidence="2">The sequence shown here is derived from an EMBL/GenBank/DDBJ whole genome shotgun (WGS) entry which is preliminary data.</text>
</comment>
<protein>
    <submittedName>
        <fullName evidence="2">Uncharacterized protein</fullName>
    </submittedName>
</protein>
<feature type="non-terminal residue" evidence="2">
    <location>
        <position position="274"/>
    </location>
</feature>
<accession>A0A6S7I9N5</accession>
<feature type="compositionally biased region" description="Basic residues" evidence="1">
    <location>
        <begin position="62"/>
        <end position="72"/>
    </location>
</feature>
<keyword evidence="3" id="KW-1185">Reference proteome</keyword>
<proteinExistence type="predicted"/>
<name>A0A6S7I9N5_PARCT</name>
<reference evidence="2" key="1">
    <citation type="submission" date="2020-04" db="EMBL/GenBank/DDBJ databases">
        <authorList>
            <person name="Alioto T."/>
            <person name="Alioto T."/>
            <person name="Gomez Garrido J."/>
        </authorList>
    </citation>
    <scope>NUCLEOTIDE SEQUENCE</scope>
    <source>
        <strain evidence="2">A484AB</strain>
    </source>
</reference>
<dbReference type="InterPro" id="IPR043128">
    <property type="entry name" value="Rev_trsase/Diguanyl_cyclase"/>
</dbReference>
<evidence type="ECO:0000313" key="2">
    <source>
        <dbReference type="EMBL" id="CAB4013947.1"/>
    </source>
</evidence>